<dbReference type="PROSITE" id="PS50244">
    <property type="entry name" value="S5A_REDUCTASE"/>
    <property type="match status" value="1"/>
</dbReference>
<feature type="transmembrane region" description="Helical" evidence="1">
    <location>
        <begin position="77"/>
        <end position="98"/>
    </location>
</feature>
<dbReference type="EMBL" id="MDYQ01000069">
    <property type="protein sequence ID" value="PRP84137.1"/>
    <property type="molecule type" value="Genomic_DNA"/>
</dbReference>
<accession>A0A2P6N217</accession>
<sequence>MSLLHLFQSTSPFLRNLLPAIGTSYGLQALVALPSILLQSERFYDVSGSLTYLSCVTLSLLLPTARTHIWSSPEFNWRQLALSAAVMTWATRLGAYLFRRINMENGQDSRFTKIRGNPVRFASAFFAQATWVTLCSLPVLAVNSLPASAFPNDPSITITDIIGFSVYLFGIGFECLADYQKSVWSHEKRQKRHEEEFITRGLWGTSRHPNYFGEITLWTGIAIASAGVLCSDAAVTSLGLESKVLGRLAMFSMAAVSPSFVTLLLFKVSGIPLTEKKYDKKYAGNKSYQQWKKNTPLFFPKLF</sequence>
<dbReference type="FunCoup" id="A0A2P6N217">
    <property type="interactions" value="16"/>
</dbReference>
<keyword evidence="1" id="KW-1133">Transmembrane helix</keyword>
<feature type="transmembrane region" description="Helical" evidence="1">
    <location>
        <begin position="161"/>
        <end position="179"/>
    </location>
</feature>
<protein>
    <submittedName>
        <fullName evidence="2">Uncharacterized protein</fullName>
    </submittedName>
</protein>
<feature type="transmembrane region" description="Helical" evidence="1">
    <location>
        <begin position="50"/>
        <end position="71"/>
    </location>
</feature>
<evidence type="ECO:0000313" key="2">
    <source>
        <dbReference type="EMBL" id="PRP78002.1"/>
    </source>
</evidence>
<evidence type="ECO:0000313" key="3">
    <source>
        <dbReference type="EMBL" id="PRP84137.1"/>
    </source>
</evidence>
<dbReference type="InParanoid" id="A0A2P6N217"/>
<dbReference type="AlphaFoldDB" id="A0A2P6N217"/>
<keyword evidence="4" id="KW-1185">Reference proteome</keyword>
<keyword evidence="1" id="KW-0472">Membrane</keyword>
<organism evidence="2 4">
    <name type="scientific">Planoprotostelium fungivorum</name>
    <dbReference type="NCBI Taxonomy" id="1890364"/>
    <lineage>
        <taxon>Eukaryota</taxon>
        <taxon>Amoebozoa</taxon>
        <taxon>Evosea</taxon>
        <taxon>Variosea</taxon>
        <taxon>Cavosteliida</taxon>
        <taxon>Cavosteliaceae</taxon>
        <taxon>Planoprotostelium</taxon>
    </lineage>
</organism>
<dbReference type="GO" id="GO:0016020">
    <property type="term" value="C:membrane"/>
    <property type="evidence" value="ECO:0007669"/>
    <property type="project" value="TreeGrafter"/>
</dbReference>
<dbReference type="OrthoDB" id="201504at2759"/>
<feature type="transmembrane region" description="Helical" evidence="1">
    <location>
        <begin position="244"/>
        <end position="266"/>
    </location>
</feature>
<comment type="caution">
    <text evidence="2">The sequence shown here is derived from an EMBL/GenBank/DDBJ whole genome shotgun (WGS) entry which is preliminary data.</text>
</comment>
<evidence type="ECO:0000256" key="1">
    <source>
        <dbReference type="SAM" id="Phobius"/>
    </source>
</evidence>
<dbReference type="PANTHER" id="PTHR32251:SF17">
    <property type="entry name" value="STEROID 5-ALPHA REDUCTASE C-TERMINAL DOMAIN-CONTAINING PROTEIN"/>
    <property type="match status" value="1"/>
</dbReference>
<proteinExistence type="predicted"/>
<keyword evidence="1" id="KW-0812">Transmembrane</keyword>
<dbReference type="Pfam" id="PF06966">
    <property type="entry name" value="DUF1295"/>
    <property type="match status" value="1"/>
</dbReference>
<dbReference type="InterPro" id="IPR010721">
    <property type="entry name" value="UstE-like"/>
</dbReference>
<feature type="transmembrane region" description="Helical" evidence="1">
    <location>
        <begin position="119"/>
        <end position="141"/>
    </location>
</feature>
<name>A0A2P6N217_9EUKA</name>
<reference evidence="2 4" key="1">
    <citation type="journal article" date="2018" name="Genome Biol. Evol.">
        <title>Multiple Roots of Fruiting Body Formation in Amoebozoa.</title>
        <authorList>
            <person name="Hillmann F."/>
            <person name="Forbes G."/>
            <person name="Novohradska S."/>
            <person name="Ferling I."/>
            <person name="Riege K."/>
            <person name="Groth M."/>
            <person name="Westermann M."/>
            <person name="Marz M."/>
            <person name="Spaller T."/>
            <person name="Winckler T."/>
            <person name="Schaap P."/>
            <person name="Glockner G."/>
        </authorList>
    </citation>
    <scope>NUCLEOTIDE SEQUENCE [LARGE SCALE GENOMIC DNA]</scope>
    <source>
        <strain evidence="2 4">Jena</strain>
    </source>
</reference>
<gene>
    <name evidence="3" type="ORF">PROFUN_04128</name>
    <name evidence="2" type="ORF">PROFUN_14090</name>
</gene>
<feature type="transmembrane region" description="Helical" evidence="1">
    <location>
        <begin position="215"/>
        <end position="238"/>
    </location>
</feature>
<dbReference type="EMBL" id="MDYQ01000247">
    <property type="protein sequence ID" value="PRP78002.1"/>
    <property type="molecule type" value="Genomic_DNA"/>
</dbReference>
<evidence type="ECO:0000313" key="4">
    <source>
        <dbReference type="Proteomes" id="UP000241769"/>
    </source>
</evidence>
<feature type="transmembrane region" description="Helical" evidence="1">
    <location>
        <begin position="20"/>
        <end position="38"/>
    </location>
</feature>
<dbReference type="Gene3D" id="1.20.120.1630">
    <property type="match status" value="1"/>
</dbReference>
<dbReference type="PANTHER" id="PTHR32251">
    <property type="entry name" value="3-OXO-5-ALPHA-STEROID 4-DEHYDROGENASE"/>
    <property type="match status" value="1"/>
</dbReference>
<dbReference type="Proteomes" id="UP000241769">
    <property type="component" value="Unassembled WGS sequence"/>
</dbReference>